<reference evidence="2 3" key="1">
    <citation type="submission" date="2018-01" db="EMBL/GenBank/DDBJ databases">
        <title>Complete genome sequences of 14 Citrobacter spp. isolated from plant in Canada.</title>
        <authorList>
            <person name="Bhandare S.G."/>
            <person name="Colavecchio A."/>
            <person name="Jeukens J."/>
            <person name="Emond-Rheault J.-G."/>
            <person name="Freschi L."/>
            <person name="Hamel J."/>
            <person name="Kukavica-Ibrulj I."/>
            <person name="Levesque R."/>
            <person name="Goodridge L."/>
        </authorList>
    </citation>
    <scope>NUCLEOTIDE SEQUENCE [LARGE SCALE GENOMIC DNA]</scope>
    <source>
        <strain evidence="2 3">S1285</strain>
    </source>
</reference>
<evidence type="ECO:0000313" key="3">
    <source>
        <dbReference type="Proteomes" id="UP000237003"/>
    </source>
</evidence>
<dbReference type="OrthoDB" id="9204728at2"/>
<evidence type="ECO:0008006" key="4">
    <source>
        <dbReference type="Google" id="ProtNLM"/>
    </source>
</evidence>
<gene>
    <name evidence="2" type="ORF">C3430_17895</name>
</gene>
<accession>A0A2S4RV65</accession>
<name>A0A2S4RV65_CITAM</name>
<dbReference type="Pfam" id="PF05488">
    <property type="entry name" value="PAAR_motif"/>
    <property type="match status" value="1"/>
</dbReference>
<dbReference type="Proteomes" id="UP000237003">
    <property type="component" value="Unassembled WGS sequence"/>
</dbReference>
<dbReference type="RefSeq" id="WP_103778701.1">
    <property type="nucleotide sequence ID" value="NZ_PQLX01000006.1"/>
</dbReference>
<sequence length="491" mass="53653">MGIACFLRVGDKTTCGGRIITGASNHTIHGQCTARNGDKYICGRDKNIYSIAGGQPNYYIQGVQAAGTAHSTGTCPCKCKFINSIYNVTYGYECESKSKVHSARPVTNKMVSETPQHAPKPLTIAPEPSDLVEDEKPPREPVDAGFCVLPYEATPSSYESWFFNNPPDGTRELYHKLNPDMKKQPGSILIVVDPEKQDQEQIQTLQKARDRIDKALAPLSLEEAKLLHDNRGAVDAFSYQLFGNYLGNAGDGFGYISEAGNSYYEEINKILIEIQELYKNTYAHNKGIISGEEFFGQRARLFKKLNSLLNKYSKTHLNLEEYNNIKKALGLSTGSIMHKWDKTGVDNIEGYATYIENSAKLIKLMKTVGFVGIALDFAGYTSNIYDACAKGRESACKKVAITEYSKFGFKQVSGMVIGAAAGRAATALCTWVLGLSTIEAGGVGATLCFVTGVGVTIASGKIAEKYGEDVGEKSGNYVGDHIIYENSFYSK</sequence>
<protein>
    <recommendedName>
        <fullName evidence="4">PAAR domain-containing protein</fullName>
    </recommendedName>
</protein>
<dbReference type="CDD" id="cd14744">
    <property type="entry name" value="PAAR_CT_2"/>
    <property type="match status" value="1"/>
</dbReference>
<dbReference type="AlphaFoldDB" id="A0A2S4RV65"/>
<dbReference type="EMBL" id="PQLX01000006">
    <property type="protein sequence ID" value="POU64054.1"/>
    <property type="molecule type" value="Genomic_DNA"/>
</dbReference>
<feature type="region of interest" description="Disordered" evidence="1">
    <location>
        <begin position="111"/>
        <end position="137"/>
    </location>
</feature>
<dbReference type="InterPro" id="IPR008727">
    <property type="entry name" value="PAAR_motif"/>
</dbReference>
<comment type="caution">
    <text evidence="2">The sequence shown here is derived from an EMBL/GenBank/DDBJ whole genome shotgun (WGS) entry which is preliminary data.</text>
</comment>
<organism evidence="2 3">
    <name type="scientific">Citrobacter amalonaticus</name>
    <dbReference type="NCBI Taxonomy" id="35703"/>
    <lineage>
        <taxon>Bacteria</taxon>
        <taxon>Pseudomonadati</taxon>
        <taxon>Pseudomonadota</taxon>
        <taxon>Gammaproteobacteria</taxon>
        <taxon>Enterobacterales</taxon>
        <taxon>Enterobacteriaceae</taxon>
        <taxon>Citrobacter</taxon>
    </lineage>
</organism>
<evidence type="ECO:0000313" key="2">
    <source>
        <dbReference type="EMBL" id="POU64054.1"/>
    </source>
</evidence>
<evidence type="ECO:0000256" key="1">
    <source>
        <dbReference type="SAM" id="MobiDB-lite"/>
    </source>
</evidence>
<proteinExistence type="predicted"/>